<dbReference type="OrthoDB" id="2553465at2"/>
<reference evidence="2 3" key="1">
    <citation type="submission" date="2016-01" db="EMBL/GenBank/DDBJ databases">
        <title>Genome Sequences of Twelve Sporeforming Bacillus Species Isolated from Foods.</title>
        <authorList>
            <person name="Berendsen E.M."/>
            <person name="Wells-Bennik M.H."/>
            <person name="Krawcyk A.O."/>
            <person name="De Jong A."/>
            <person name="Holsappel S."/>
            <person name="Eijlander R.T."/>
            <person name="Kuipers O.P."/>
        </authorList>
    </citation>
    <scope>NUCLEOTIDE SEQUENCE [LARGE SCALE GENOMIC DNA]</scope>
    <source>
        <strain evidence="2 3">B4102</strain>
    </source>
</reference>
<dbReference type="Proteomes" id="UP000075666">
    <property type="component" value="Unassembled WGS sequence"/>
</dbReference>
<feature type="domain" description="Replication-associated protein G2P N-terminal" evidence="1">
    <location>
        <begin position="52"/>
        <end position="194"/>
    </location>
</feature>
<comment type="caution">
    <text evidence="2">The sequence shown here is derived from an EMBL/GenBank/DDBJ whole genome shotgun (WGS) entry which is preliminary data.</text>
</comment>
<dbReference type="GO" id="GO:0006260">
    <property type="term" value="P:DNA replication"/>
    <property type="evidence" value="ECO:0007669"/>
    <property type="project" value="InterPro"/>
</dbReference>
<sequence length="304" mass="36194">MFDTVTLLAFDVEINPNQLDGIIPFTYIDNDSGNFISRFSFTKERISYKYNLQKRILELQFSIPKMVYGTNTEMITELDIDEFWIKLHTTLKEHLKINVNKEQWKVKRLDISYNFKVDNVEAYINEINKKVVSKRDKLTYNDNQTVIFKNKSSSICFYNKEKECIRQKEPQHIIEQSQGLLRLEIRPATYHLSEYSNNRKAVDLITKAFFTYVIEKFKINELLKFQNELDDNEIQKALTIMKVADIEKVLGFKILVEIIGEKTLLEKCYYKDGTFRNRKELIDEYNKNINRNGIKQKQLYIKLD</sequence>
<evidence type="ECO:0000313" key="2">
    <source>
        <dbReference type="EMBL" id="KYD07967.1"/>
    </source>
</evidence>
<proteinExistence type="predicted"/>
<gene>
    <name evidence="2" type="ORF">B4102_0601</name>
</gene>
<dbReference type="Pfam" id="PF05144">
    <property type="entry name" value="Phage_CRI"/>
    <property type="match status" value="1"/>
</dbReference>
<dbReference type="InterPro" id="IPR022686">
    <property type="entry name" value="G2P_N"/>
</dbReference>
<protein>
    <recommendedName>
        <fullName evidence="1">Replication-associated protein G2P N-terminal domain-containing protein</fullName>
    </recommendedName>
</protein>
<dbReference type="RefSeq" id="WP_066230872.1">
    <property type="nucleotide sequence ID" value="NZ_LQYN01000039.1"/>
</dbReference>
<evidence type="ECO:0000313" key="3">
    <source>
        <dbReference type="Proteomes" id="UP000075666"/>
    </source>
</evidence>
<keyword evidence="3" id="KW-1185">Reference proteome</keyword>
<dbReference type="PATRIC" id="fig|46224.3.peg.2821"/>
<dbReference type="AlphaFoldDB" id="A0A150L6L7"/>
<dbReference type="EMBL" id="LQYN01000039">
    <property type="protein sequence ID" value="KYD07967.1"/>
    <property type="molecule type" value="Genomic_DNA"/>
</dbReference>
<organism evidence="2 3">
    <name type="scientific">Heyndrickxia sporothermodurans</name>
    <dbReference type="NCBI Taxonomy" id="46224"/>
    <lineage>
        <taxon>Bacteria</taxon>
        <taxon>Bacillati</taxon>
        <taxon>Bacillota</taxon>
        <taxon>Bacilli</taxon>
        <taxon>Bacillales</taxon>
        <taxon>Bacillaceae</taxon>
        <taxon>Heyndrickxia</taxon>
    </lineage>
</organism>
<evidence type="ECO:0000259" key="1">
    <source>
        <dbReference type="Pfam" id="PF05144"/>
    </source>
</evidence>
<accession>A0A150L6L7</accession>
<name>A0A150L6L7_9BACI</name>